<dbReference type="Pfam" id="PF01590">
    <property type="entry name" value="GAF"/>
    <property type="match status" value="1"/>
</dbReference>
<dbReference type="SUPFAM" id="SSF55781">
    <property type="entry name" value="GAF domain-like"/>
    <property type="match status" value="2"/>
</dbReference>
<protein>
    <recommendedName>
        <fullName evidence="8">Phosphodiesterase</fullName>
        <ecNumber evidence="8">3.1.4.-</ecNumber>
    </recommendedName>
</protein>
<feature type="active site" description="Proton donor" evidence="5">
    <location>
        <position position="521"/>
    </location>
</feature>
<evidence type="ECO:0000256" key="1">
    <source>
        <dbReference type="ARBA" id="ARBA00007648"/>
    </source>
</evidence>
<comment type="similarity">
    <text evidence="1 8">Belongs to the cyclic nucleotide phosphodiesterase family.</text>
</comment>
<dbReference type="PROSITE" id="PS51845">
    <property type="entry name" value="PDEASE_I_2"/>
    <property type="match status" value="1"/>
</dbReference>
<dbReference type="InterPro" id="IPR023174">
    <property type="entry name" value="PDEase_CS"/>
</dbReference>
<feature type="binding site" evidence="6">
    <location>
        <position position="560"/>
    </location>
    <ligand>
        <name>AMP</name>
        <dbReference type="ChEBI" id="CHEBI:456215"/>
    </ligand>
</feature>
<evidence type="ECO:0000256" key="8">
    <source>
        <dbReference type="RuleBase" id="RU363067"/>
    </source>
</evidence>
<dbReference type="InterPro" id="IPR029016">
    <property type="entry name" value="GAF-like_dom_sf"/>
</dbReference>
<sequence length="767" mass="88322">MKSMAGKSEVDITSDVVGKYLKHHPEFLEHFLIENVGLEELQKWVIRRLGGRKEIERNPDKSNMKNIEKMHQKPYCVYSDKRQMLEELSQSIRLHSKGKHVLWELIACISTAVGADGFRLYLNEDQPDNLLLSLYVGEKHGKSVIETVDRKSATIAYYVAETRTPVRLSIDDKDSRFPDGLPAKSEMAHLMCQAVQHPDGKLVGVVEFWRRKCTWKFFEQEEELVYSYLVWGGVALHYADCFTTMEKQKKLNDFLLIVVRSMFQDMVSMDTLMMKIMNFAQRLVNADRASLFLVDTKKEEVYATLFDIGAPNNEKTTLDSEVNGKHQEIRFPIGTGIAGYVAETGEVVNVPNAYKDKRFNDSIDKITGYKTESILCMPIFIRDTVIGVVQMVNKKTGYFTTEDEEAFETFAVYCGLALHHAKLFDKIKKSEHKYKVALEVLSYHNSCTEDEVNRCMEMDIKKAVDNIDDFYFCPYVLSDFEKAAHTVYMFIDLFGLENFDKTTIIRFTLTVKKNYRRVPYHNWGHGFSVANTMYTIIKKAPEIFRPNERLALFVGCLCHDLDHRGKTNKFLLDTESPLAAIYSTSTMEHHHFNQTVTILQQEGHNIFNKLTSAEYKQVLGMVKHCILATDLALFFPNKNQLEAMIDNQTFSWSKLEHRLLISAISMTSADLSASAKPWEIQEKTVKVIFEEFYIQGDAEKAAGRKPIPMMDRDRADYQASCQVDFIKGICIPCYKLLNRLIPETEPLLEKCQENLQTWETIMVDKSV</sequence>
<feature type="binding site" evidence="7">
    <location>
        <position position="525"/>
    </location>
    <ligand>
        <name>Zn(2+)</name>
        <dbReference type="ChEBI" id="CHEBI:29105"/>
        <label>1</label>
    </ligand>
</feature>
<name>A0A336LSD4_CULSO</name>
<feature type="domain" description="PDEase" evidence="9">
    <location>
        <begin position="447"/>
        <end position="765"/>
    </location>
</feature>
<evidence type="ECO:0000313" key="10">
    <source>
        <dbReference type="EMBL" id="SSX19489.1"/>
    </source>
</evidence>
<feature type="binding site" evidence="7">
    <location>
        <position position="560"/>
    </location>
    <ligand>
        <name>Zn(2+)</name>
        <dbReference type="ChEBI" id="CHEBI:29105"/>
        <label>1</label>
    </ligand>
</feature>
<dbReference type="SMART" id="SM00471">
    <property type="entry name" value="HDc"/>
    <property type="match status" value="1"/>
</dbReference>
<feature type="binding site" evidence="6">
    <location>
        <begin position="521"/>
        <end position="525"/>
    </location>
    <ligand>
        <name>AMP</name>
        <dbReference type="ChEBI" id="CHEBI:456215"/>
    </ligand>
</feature>
<evidence type="ECO:0000259" key="9">
    <source>
        <dbReference type="PROSITE" id="PS51845"/>
    </source>
</evidence>
<evidence type="ECO:0000256" key="2">
    <source>
        <dbReference type="ARBA" id="ARBA00022535"/>
    </source>
</evidence>
<dbReference type="PROSITE" id="PS00126">
    <property type="entry name" value="PDEASE_I_1"/>
    <property type="match status" value="1"/>
</dbReference>
<organism evidence="10">
    <name type="scientific">Culicoides sonorensis</name>
    <name type="common">Biting midge</name>
    <dbReference type="NCBI Taxonomy" id="179676"/>
    <lineage>
        <taxon>Eukaryota</taxon>
        <taxon>Metazoa</taxon>
        <taxon>Ecdysozoa</taxon>
        <taxon>Arthropoda</taxon>
        <taxon>Hexapoda</taxon>
        <taxon>Insecta</taxon>
        <taxon>Pterygota</taxon>
        <taxon>Neoptera</taxon>
        <taxon>Endopterygota</taxon>
        <taxon>Diptera</taxon>
        <taxon>Nematocera</taxon>
        <taxon>Chironomoidea</taxon>
        <taxon>Ceratopogonidae</taxon>
        <taxon>Ceratopogoninae</taxon>
        <taxon>Culicoides</taxon>
        <taxon>Monoculicoides</taxon>
    </lineage>
</organism>
<evidence type="ECO:0000256" key="3">
    <source>
        <dbReference type="ARBA" id="ARBA00022723"/>
    </source>
</evidence>
<evidence type="ECO:0000256" key="5">
    <source>
        <dbReference type="PIRSR" id="PIRSR623088-1"/>
    </source>
</evidence>
<dbReference type="InterPro" id="IPR002073">
    <property type="entry name" value="PDEase_catalytic_dom"/>
</dbReference>
<dbReference type="EC" id="3.1.4.-" evidence="8"/>
<dbReference type="InterPro" id="IPR023088">
    <property type="entry name" value="PDEase"/>
</dbReference>
<dbReference type="CDD" id="cd00077">
    <property type="entry name" value="HDc"/>
    <property type="match status" value="1"/>
</dbReference>
<dbReference type="GO" id="GO:0004114">
    <property type="term" value="F:3',5'-cyclic-nucleotide phosphodiesterase activity"/>
    <property type="evidence" value="ECO:0007669"/>
    <property type="project" value="InterPro"/>
</dbReference>
<reference evidence="10" key="1">
    <citation type="submission" date="2018-07" db="EMBL/GenBank/DDBJ databases">
        <authorList>
            <person name="Quirk P.G."/>
            <person name="Krulwich T.A."/>
        </authorList>
    </citation>
    <scope>NUCLEOTIDE SEQUENCE</scope>
</reference>
<feature type="binding site" evidence="7">
    <location>
        <position position="670"/>
    </location>
    <ligand>
        <name>Zn(2+)</name>
        <dbReference type="ChEBI" id="CHEBI:29105"/>
        <label>1</label>
    </ligand>
</feature>
<feature type="binding site" evidence="6">
    <location>
        <position position="670"/>
    </location>
    <ligand>
        <name>AMP</name>
        <dbReference type="ChEBI" id="CHEBI:456215"/>
    </ligand>
</feature>
<proteinExistence type="inferred from homology"/>
<comment type="cofactor">
    <cofactor evidence="8">
        <name>a divalent metal cation</name>
        <dbReference type="ChEBI" id="CHEBI:60240"/>
    </cofactor>
    <text evidence="8">Binds 2 divalent metal cations per subunit. Site 1 may preferentially bind zinc ions, while site 2 has a preference for magnesium and/or manganese ions.</text>
</comment>
<dbReference type="FunFam" id="1.10.1300.10:FF:000003">
    <property type="entry name" value="Phosphodiesterase"/>
    <property type="match status" value="1"/>
</dbReference>
<evidence type="ECO:0000256" key="6">
    <source>
        <dbReference type="PIRSR" id="PIRSR623088-2"/>
    </source>
</evidence>
<dbReference type="GO" id="GO:0007165">
    <property type="term" value="P:signal transduction"/>
    <property type="evidence" value="ECO:0007669"/>
    <property type="project" value="InterPro"/>
</dbReference>
<dbReference type="AlphaFoldDB" id="A0A336LSD4"/>
<evidence type="ECO:0000256" key="4">
    <source>
        <dbReference type="ARBA" id="ARBA00022801"/>
    </source>
</evidence>
<dbReference type="EMBL" id="UFQT01000086">
    <property type="protein sequence ID" value="SSX19489.1"/>
    <property type="molecule type" value="Genomic_DNA"/>
</dbReference>
<accession>A0A336LSD4</accession>
<dbReference type="InterPro" id="IPR003607">
    <property type="entry name" value="HD/PDEase_dom"/>
</dbReference>
<feature type="binding site" evidence="6">
    <location>
        <position position="722"/>
    </location>
    <ligand>
        <name>AMP</name>
        <dbReference type="ChEBI" id="CHEBI:456215"/>
    </ligand>
</feature>
<dbReference type="InterPro" id="IPR036971">
    <property type="entry name" value="PDEase_catalytic_dom_sf"/>
</dbReference>
<evidence type="ECO:0000256" key="7">
    <source>
        <dbReference type="PIRSR" id="PIRSR623088-3"/>
    </source>
</evidence>
<dbReference type="OMA" id="YNAKKWE"/>
<dbReference type="GO" id="GO:0046872">
    <property type="term" value="F:metal ion binding"/>
    <property type="evidence" value="ECO:0007669"/>
    <property type="project" value="UniProtKB-KW"/>
</dbReference>
<keyword evidence="4 8" id="KW-0378">Hydrolase</keyword>
<keyword evidence="3 7" id="KW-0479">Metal-binding</keyword>
<feature type="binding site" evidence="7">
    <location>
        <position position="560"/>
    </location>
    <ligand>
        <name>Zn(2+)</name>
        <dbReference type="ChEBI" id="CHEBI:29105"/>
        <label>2</label>
    </ligand>
</feature>
<dbReference type="PRINTS" id="PR00387">
    <property type="entry name" value="PDIESTERASE1"/>
</dbReference>
<gene>
    <name evidence="10" type="primary">CSON014782</name>
</gene>
<dbReference type="InterPro" id="IPR003018">
    <property type="entry name" value="GAF"/>
</dbReference>
<dbReference type="Gene3D" id="3.30.450.40">
    <property type="match status" value="2"/>
</dbReference>
<dbReference type="Gene3D" id="1.10.1300.10">
    <property type="entry name" value="3'5'-cyclic nucleotide phosphodiesterase, catalytic domain"/>
    <property type="match status" value="1"/>
</dbReference>
<feature type="binding site" evidence="7">
    <location>
        <position position="559"/>
    </location>
    <ligand>
        <name>Zn(2+)</name>
        <dbReference type="ChEBI" id="CHEBI:29105"/>
        <label>1</label>
    </ligand>
</feature>
<dbReference type="VEuPathDB" id="VectorBase:CSON014782"/>
<dbReference type="Pfam" id="PF00233">
    <property type="entry name" value="PDEase_I"/>
    <property type="match status" value="1"/>
</dbReference>
<dbReference type="SUPFAM" id="SSF109604">
    <property type="entry name" value="HD-domain/PDEase-like"/>
    <property type="match status" value="1"/>
</dbReference>
<keyword evidence="2" id="KW-0140">cGMP</keyword>
<dbReference type="SMART" id="SM00065">
    <property type="entry name" value="GAF"/>
    <property type="match status" value="1"/>
</dbReference>
<dbReference type="PANTHER" id="PTHR11347">
    <property type="entry name" value="CYCLIC NUCLEOTIDE PHOSPHODIESTERASE"/>
    <property type="match status" value="1"/>
</dbReference>
<dbReference type="FunFam" id="3.30.450.40:FF:000067">
    <property type="entry name" value="Phosphodiesterase"/>
    <property type="match status" value="1"/>
</dbReference>